<gene>
    <name evidence="2" type="ORF">HW542_15260</name>
</gene>
<feature type="region of interest" description="Disordered" evidence="1">
    <location>
        <begin position="47"/>
        <end position="66"/>
    </location>
</feature>
<sequence length="66" mass="7603">MGRPPLWAEDMRARFPNGTFSRIAKVLREREDRTDFVREAIENELLRREALGNATSPEEPSDISSD</sequence>
<dbReference type="EMBL" id="JABXXV010000010">
    <property type="protein sequence ID" value="NVN48157.1"/>
    <property type="molecule type" value="Genomic_DNA"/>
</dbReference>
<name>A0ABX2P878_9PROT</name>
<dbReference type="Proteomes" id="UP001516351">
    <property type="component" value="Unassembled WGS sequence"/>
</dbReference>
<evidence type="ECO:0000256" key="1">
    <source>
        <dbReference type="SAM" id="MobiDB-lite"/>
    </source>
</evidence>
<protein>
    <submittedName>
        <fullName evidence="2">Uncharacterized protein</fullName>
    </submittedName>
</protein>
<proteinExistence type="predicted"/>
<reference evidence="2 3" key="1">
    <citation type="submission" date="2020-06" db="EMBL/GenBank/DDBJ databases">
        <title>Synonyms of Asaia species.</title>
        <authorList>
            <person name="Sombolestani A."/>
        </authorList>
    </citation>
    <scope>NUCLEOTIDE SEQUENCE [LARGE SCALE GENOMIC DNA]</scope>
    <source>
        <strain evidence="2 3">LMG 27047</strain>
    </source>
</reference>
<accession>A0ABX2P878</accession>
<keyword evidence="3" id="KW-1185">Reference proteome</keyword>
<evidence type="ECO:0000313" key="3">
    <source>
        <dbReference type="Proteomes" id="UP001516351"/>
    </source>
</evidence>
<evidence type="ECO:0000313" key="2">
    <source>
        <dbReference type="EMBL" id="NVN48157.1"/>
    </source>
</evidence>
<comment type="caution">
    <text evidence="2">The sequence shown here is derived from an EMBL/GenBank/DDBJ whole genome shotgun (WGS) entry which is preliminary data.</text>
</comment>
<organism evidence="2 3">
    <name type="scientific">Asaia spathodeae</name>
    <dbReference type="NCBI Taxonomy" id="657016"/>
    <lineage>
        <taxon>Bacteria</taxon>
        <taxon>Pseudomonadati</taxon>
        <taxon>Pseudomonadota</taxon>
        <taxon>Alphaproteobacteria</taxon>
        <taxon>Acetobacterales</taxon>
        <taxon>Acetobacteraceae</taxon>
        <taxon>Asaia</taxon>
    </lineage>
</organism>
<dbReference type="RefSeq" id="WP_267312102.1">
    <property type="nucleotide sequence ID" value="NZ_JABXXU010000010.1"/>
</dbReference>